<reference evidence="1 2" key="1">
    <citation type="submission" date="2021-09" db="EMBL/GenBank/DDBJ databases">
        <title>Genomic insights and catalytic innovation underlie evolution of tropane alkaloids biosynthesis.</title>
        <authorList>
            <person name="Wang Y.-J."/>
            <person name="Tian T."/>
            <person name="Huang J.-P."/>
            <person name="Huang S.-X."/>
        </authorList>
    </citation>
    <scope>NUCLEOTIDE SEQUENCE [LARGE SCALE GENOMIC DNA]</scope>
    <source>
        <strain evidence="1">KIB-2018</strain>
        <tissue evidence="1">Leaf</tissue>
    </source>
</reference>
<accession>A0AAV8SIQ7</accession>
<sequence length="103" mass="11401">MAICQDIDTVVKATLIDNPLLHDSSNHVFNCQSISSAKDPLPNESLQKLLRLLWRTLIGQVHIKAGLYFLNALTSATVLLATYSPSGMLGLAIRRHPVFRPYS</sequence>
<gene>
    <name evidence="1" type="ORF">K2173_001773</name>
</gene>
<name>A0AAV8SIQ7_9ROSI</name>
<protein>
    <submittedName>
        <fullName evidence="1">Uncharacterized protein</fullName>
    </submittedName>
</protein>
<evidence type="ECO:0000313" key="2">
    <source>
        <dbReference type="Proteomes" id="UP001159364"/>
    </source>
</evidence>
<dbReference type="Proteomes" id="UP001159364">
    <property type="component" value="Linkage Group LG10"/>
</dbReference>
<comment type="caution">
    <text evidence="1">The sequence shown here is derived from an EMBL/GenBank/DDBJ whole genome shotgun (WGS) entry which is preliminary data.</text>
</comment>
<keyword evidence="2" id="KW-1185">Reference proteome</keyword>
<organism evidence="1 2">
    <name type="scientific">Erythroxylum novogranatense</name>
    <dbReference type="NCBI Taxonomy" id="1862640"/>
    <lineage>
        <taxon>Eukaryota</taxon>
        <taxon>Viridiplantae</taxon>
        <taxon>Streptophyta</taxon>
        <taxon>Embryophyta</taxon>
        <taxon>Tracheophyta</taxon>
        <taxon>Spermatophyta</taxon>
        <taxon>Magnoliopsida</taxon>
        <taxon>eudicotyledons</taxon>
        <taxon>Gunneridae</taxon>
        <taxon>Pentapetalae</taxon>
        <taxon>rosids</taxon>
        <taxon>fabids</taxon>
        <taxon>Malpighiales</taxon>
        <taxon>Erythroxylaceae</taxon>
        <taxon>Erythroxylum</taxon>
    </lineage>
</organism>
<dbReference type="AlphaFoldDB" id="A0AAV8SIQ7"/>
<evidence type="ECO:0000313" key="1">
    <source>
        <dbReference type="EMBL" id="KAJ8752098.1"/>
    </source>
</evidence>
<dbReference type="EMBL" id="JAIWQS010000010">
    <property type="protein sequence ID" value="KAJ8752098.1"/>
    <property type="molecule type" value="Genomic_DNA"/>
</dbReference>
<proteinExistence type="predicted"/>